<name>A0A0P6XEA1_9CHLR</name>
<gene>
    <name evidence="1" type="ORF">SE18_22185</name>
</gene>
<reference evidence="1 2" key="1">
    <citation type="submission" date="2015-07" db="EMBL/GenBank/DDBJ databases">
        <title>Whole genome sequence of Herpetosiphon geysericola DSM 7119.</title>
        <authorList>
            <person name="Hemp J."/>
            <person name="Ward L.M."/>
            <person name="Pace L.A."/>
            <person name="Fischer W.W."/>
        </authorList>
    </citation>
    <scope>NUCLEOTIDE SEQUENCE [LARGE SCALE GENOMIC DNA]</scope>
    <source>
        <strain evidence="1 2">DSM 7119</strain>
    </source>
</reference>
<dbReference type="RefSeq" id="WP_054536648.1">
    <property type="nucleotide sequence ID" value="NZ_LGKP01000035.1"/>
</dbReference>
<comment type="caution">
    <text evidence="1">The sequence shown here is derived from an EMBL/GenBank/DDBJ whole genome shotgun (WGS) entry which is preliminary data.</text>
</comment>
<dbReference type="EMBL" id="LGKP01000035">
    <property type="protein sequence ID" value="KPL81367.1"/>
    <property type="molecule type" value="Genomic_DNA"/>
</dbReference>
<accession>A0A0P6XEA1</accession>
<organism evidence="1 2">
    <name type="scientific">Herpetosiphon geysericola</name>
    <dbReference type="NCBI Taxonomy" id="70996"/>
    <lineage>
        <taxon>Bacteria</taxon>
        <taxon>Bacillati</taxon>
        <taxon>Chloroflexota</taxon>
        <taxon>Chloroflexia</taxon>
        <taxon>Herpetosiphonales</taxon>
        <taxon>Herpetosiphonaceae</taxon>
        <taxon>Herpetosiphon</taxon>
    </lineage>
</organism>
<dbReference type="OrthoDB" id="9818941at2"/>
<evidence type="ECO:0000313" key="1">
    <source>
        <dbReference type="EMBL" id="KPL81367.1"/>
    </source>
</evidence>
<evidence type="ECO:0000313" key="2">
    <source>
        <dbReference type="Proteomes" id="UP000050277"/>
    </source>
</evidence>
<keyword evidence="2" id="KW-1185">Reference proteome</keyword>
<dbReference type="AlphaFoldDB" id="A0A0P6XEA1"/>
<dbReference type="Proteomes" id="UP000050277">
    <property type="component" value="Unassembled WGS sequence"/>
</dbReference>
<sequence>MSHKLPAWHTELRRNQTLHQWGFRWHSQRRLSRTPARSDGLISLGTCPSLTTRHGRASLVFDPSQPHDLWLDFCNDPDQPRLHCEPTFAALSEVYQRYFQRFNGQPNSNGMQMLAQVVQLRAQLNTVGLDSILGAGYQQFQLFLGLIDEDGIVGLENSMVFNPWLDLHPLAIDSASGCGYSQYLTAYSGSILTMEFNRDYTADDVALCLARIAYQPVAEQANIQRWQMQNPESIAACLPLDVPFDVLGTFQHAAWGWWQTAEAAQALAAAGDSNAAIIAHLLA</sequence>
<protein>
    <submittedName>
        <fullName evidence="1">Uncharacterized protein</fullName>
    </submittedName>
</protein>
<dbReference type="STRING" id="70996.SE18_22185"/>
<proteinExistence type="predicted"/>